<proteinExistence type="predicted"/>
<accession>A0ACB7I6B2</accession>
<evidence type="ECO:0000313" key="1">
    <source>
        <dbReference type="EMBL" id="KAG8659780.1"/>
    </source>
</evidence>
<reference evidence="2" key="1">
    <citation type="journal article" date="2016" name="Nat. Biotechnol.">
        <title>Sequencing wild and cultivated cassava and related species reveals extensive interspecific hybridization and genetic diversity.</title>
        <authorList>
            <person name="Bredeson J.V."/>
            <person name="Lyons J.B."/>
            <person name="Prochnik S.E."/>
            <person name="Wu G.A."/>
            <person name="Ha C.M."/>
            <person name="Edsinger-Gonzales E."/>
            <person name="Grimwood J."/>
            <person name="Schmutz J."/>
            <person name="Rabbi I.Y."/>
            <person name="Egesi C."/>
            <person name="Nauluvula P."/>
            <person name="Lebot V."/>
            <person name="Ndunguru J."/>
            <person name="Mkamilo G."/>
            <person name="Bart R.S."/>
            <person name="Setter T.L."/>
            <person name="Gleadow R.M."/>
            <person name="Kulakow P."/>
            <person name="Ferguson M.E."/>
            <person name="Rounsley S."/>
            <person name="Rokhsar D.S."/>
        </authorList>
    </citation>
    <scope>NUCLEOTIDE SEQUENCE [LARGE SCALE GENOMIC DNA]</scope>
    <source>
        <strain evidence="2">cv. AM560-2</strain>
    </source>
</reference>
<dbReference type="Proteomes" id="UP000091857">
    <property type="component" value="Chromosome 2"/>
</dbReference>
<sequence>MDEHSAHADQGLKEEEQIYFHDNYTKQNDGEWQTVSYHKRNRKYSKLPAPENSSGYSYNGVTATNPDVCRSIEQYSEDRLQRILKEQRASAAVGEYSVAGNGSKRHSDDDGDSDTEATAGAANGEKKKKAKKQKKPKVTVAEASATIDAGDLGAFLVDITSSYETQQDIQLMRFADYFGRAFASVSSAQFPWLKTFRESSVSKLVDIPLSHISEDVYKIAVDWLGHRSHEALESFVLWLMDSIFADFASHQAAVKGSKKPVQQLPSKSQVAMFVILAIALRRKPDVLINLLPIIRENPKYQGQDKLPVTVWVIAQASEGDLVVGLYMWTRVLLPVLSSKSSNNPQSRDLILQLVERILSFPKARAILLNGAVKKGERLVPPSAFELLMRVTFPAPSGRVKATERFEAVYPILKEIALAGSSGSKSMNQVTHEILNSAIKAAGEGTGVPDLSKEASDVFIWCLAQNSDAYKQWDMLYLDHLEASVIVLRKLSDEGKEYSVKHATHNSLSLRETLEFFRQKNEKALADAEDAGYHASLREADKYCKVILGRVSKGHGCRRTMLFVSVALAVGAAIVSRTVQSWDL</sequence>
<dbReference type="EMBL" id="CM004388">
    <property type="protein sequence ID" value="KAG8659780.1"/>
    <property type="molecule type" value="Genomic_DNA"/>
</dbReference>
<name>A0ACB7I6B2_MANES</name>
<comment type="caution">
    <text evidence="1">The sequence shown here is derived from an EMBL/GenBank/DDBJ whole genome shotgun (WGS) entry which is preliminary data.</text>
</comment>
<keyword evidence="2" id="KW-1185">Reference proteome</keyword>
<gene>
    <name evidence="1" type="ORF">MANES_02G076500v8</name>
</gene>
<evidence type="ECO:0000313" key="2">
    <source>
        <dbReference type="Proteomes" id="UP000091857"/>
    </source>
</evidence>
<protein>
    <submittedName>
        <fullName evidence="1">Uncharacterized protein</fullName>
    </submittedName>
</protein>
<organism evidence="1 2">
    <name type="scientific">Manihot esculenta</name>
    <name type="common">Cassava</name>
    <name type="synonym">Jatropha manihot</name>
    <dbReference type="NCBI Taxonomy" id="3983"/>
    <lineage>
        <taxon>Eukaryota</taxon>
        <taxon>Viridiplantae</taxon>
        <taxon>Streptophyta</taxon>
        <taxon>Embryophyta</taxon>
        <taxon>Tracheophyta</taxon>
        <taxon>Spermatophyta</taxon>
        <taxon>Magnoliopsida</taxon>
        <taxon>eudicotyledons</taxon>
        <taxon>Gunneridae</taxon>
        <taxon>Pentapetalae</taxon>
        <taxon>rosids</taxon>
        <taxon>fabids</taxon>
        <taxon>Malpighiales</taxon>
        <taxon>Euphorbiaceae</taxon>
        <taxon>Crotonoideae</taxon>
        <taxon>Manihoteae</taxon>
        <taxon>Manihot</taxon>
    </lineage>
</organism>